<evidence type="ECO:0000313" key="5">
    <source>
        <dbReference type="Proteomes" id="UP000548067"/>
    </source>
</evidence>
<dbReference type="CDD" id="cd07341">
    <property type="entry name" value="M56_BlaR1_MecR1_like"/>
    <property type="match status" value="1"/>
</dbReference>
<dbReference type="PANTHER" id="PTHR34978">
    <property type="entry name" value="POSSIBLE SENSOR-TRANSDUCER PROTEIN BLAR"/>
    <property type="match status" value="1"/>
</dbReference>
<feature type="coiled-coil region" evidence="1">
    <location>
        <begin position="511"/>
        <end position="550"/>
    </location>
</feature>
<dbReference type="RefSeq" id="WP_169319871.1">
    <property type="nucleotide sequence ID" value="NZ_JABCJF010000001.1"/>
</dbReference>
<feature type="coiled-coil region" evidence="1">
    <location>
        <begin position="282"/>
        <end position="359"/>
    </location>
</feature>
<organism evidence="4 5">
    <name type="scientific">Chryseobacterium aquaticum</name>
    <dbReference type="NCBI Taxonomy" id="452084"/>
    <lineage>
        <taxon>Bacteria</taxon>
        <taxon>Pseudomonadati</taxon>
        <taxon>Bacteroidota</taxon>
        <taxon>Flavobacteriia</taxon>
        <taxon>Flavobacteriales</taxon>
        <taxon>Weeksellaceae</taxon>
        <taxon>Chryseobacterium group</taxon>
        <taxon>Chryseobacterium</taxon>
    </lineage>
</organism>
<name>A0A848MVS4_9FLAO</name>
<dbReference type="InterPro" id="IPR008756">
    <property type="entry name" value="Peptidase_M56"/>
</dbReference>
<dbReference type="InterPro" id="IPR052173">
    <property type="entry name" value="Beta-lactam_resp_regulator"/>
</dbReference>
<protein>
    <recommendedName>
        <fullName evidence="3">Peptidase M56 domain-containing protein</fullName>
    </recommendedName>
</protein>
<reference evidence="4 5" key="1">
    <citation type="submission" date="2020-04" db="EMBL/GenBank/DDBJ databases">
        <title>Genome analysis and antimicrobial resistance characteristics of Chryseobacterium aquaticum isolated from farmed salmonids.</title>
        <authorList>
            <person name="Saticioglu I.B."/>
            <person name="Duman M."/>
            <person name="Altun S."/>
        </authorList>
    </citation>
    <scope>NUCLEOTIDE SEQUENCE [LARGE SCALE GENOMIC DNA]</scope>
    <source>
        <strain evidence="4 5">C-174</strain>
    </source>
</reference>
<sequence>MEALILYFGKVIICSGVMFLYYQLSLKDKTFHHYNRFYLLSAMLISILLPLIKVEDFTIEVSSDLYLLINKFQNLNTNKTISNDYIYFRIIFSALGLVSFYFLGKLVYGILKIAQFKSQFQKETFEGVNFYQTNLSEAPFSYFKNLFWKNTIVINSDVGKQILKHEMVHIEQKHSYDKIFIEIMTSIFWFNPFFHIIKKEINLIHEYLADKKAVKQSDTKAFAQMLLASHFSGTQLPATSPFLSSNLKKRLKMLQKPQTKFGYARRIFALPVLFTVAFAYMVNAKNKEIAETNIEIEKAVSQIKKDTISPKSNIDQIVERQESKILKANEKLKIQAEKLKTLSEKSKEKAEELKKIAKEKGEKSYEFELKAKELKQLSGEMDKIIDKDLAYQLDFDRIENLRNKLLTENPQINLKSLELKRVFPDGDNYKIRINDKSENVFDLSDIKDMNLKLDLDNKKLEELLIKVKSPEFKDAIKKFKDSNPSVNAYNYDELKNMLSYGFNESSKEKLSKKELRKLEKLSKEKAELSRKQAEISKKQAEIVKDKAQNNPWIISVAAHVNPKIDHSVNSKYIEFEKKDGNKIVRTQTSRVITDGNNDFTGNNKFYINSKDAFEENMKVIINGKESTKEDLSALSPNNIRDINITKNKVNGKTVGEISVNTKK</sequence>
<feature type="transmembrane region" description="Helical" evidence="2">
    <location>
        <begin position="6"/>
        <end position="24"/>
    </location>
</feature>
<keyword evidence="1" id="KW-0175">Coiled coil</keyword>
<comment type="caution">
    <text evidence="4">The sequence shown here is derived from an EMBL/GenBank/DDBJ whole genome shotgun (WGS) entry which is preliminary data.</text>
</comment>
<feature type="domain" description="Peptidase M56" evidence="3">
    <location>
        <begin position="160"/>
        <end position="254"/>
    </location>
</feature>
<keyword evidence="2" id="KW-0812">Transmembrane</keyword>
<evidence type="ECO:0000259" key="3">
    <source>
        <dbReference type="Pfam" id="PF05569"/>
    </source>
</evidence>
<dbReference type="Pfam" id="PF05569">
    <property type="entry name" value="Peptidase_M56"/>
    <property type="match status" value="1"/>
</dbReference>
<evidence type="ECO:0000313" key="4">
    <source>
        <dbReference type="EMBL" id="NMR32607.1"/>
    </source>
</evidence>
<dbReference type="EMBL" id="JABCJF010000001">
    <property type="protein sequence ID" value="NMR32607.1"/>
    <property type="molecule type" value="Genomic_DNA"/>
</dbReference>
<evidence type="ECO:0000256" key="2">
    <source>
        <dbReference type="SAM" id="Phobius"/>
    </source>
</evidence>
<evidence type="ECO:0000256" key="1">
    <source>
        <dbReference type="SAM" id="Coils"/>
    </source>
</evidence>
<gene>
    <name evidence="4" type="ORF">HIO71_00145</name>
</gene>
<feature type="transmembrane region" description="Helical" evidence="2">
    <location>
        <begin position="86"/>
        <end position="111"/>
    </location>
</feature>
<keyword evidence="2" id="KW-1133">Transmembrane helix</keyword>
<dbReference type="Proteomes" id="UP000548067">
    <property type="component" value="Unassembled WGS sequence"/>
</dbReference>
<accession>A0A848MVS4</accession>
<feature type="transmembrane region" description="Helical" evidence="2">
    <location>
        <begin position="263"/>
        <end position="282"/>
    </location>
</feature>
<proteinExistence type="predicted"/>
<feature type="transmembrane region" description="Helical" evidence="2">
    <location>
        <begin position="36"/>
        <end position="52"/>
    </location>
</feature>
<dbReference type="AlphaFoldDB" id="A0A848MVS4"/>
<dbReference type="PANTHER" id="PTHR34978:SF3">
    <property type="entry name" value="SLR0241 PROTEIN"/>
    <property type="match status" value="1"/>
</dbReference>
<keyword evidence="2" id="KW-0472">Membrane</keyword>